<dbReference type="GeneID" id="28991088"/>
<dbReference type="AlphaFoldDB" id="A0A162Y9L4"/>
<sequence>MKLSKDVRAVHVAFSLPLNPPVCELLTTSENHIIPPFKKRKIPTRNKDIPLSIYVDDGRELDGGAITRETLSVKLFVGKHFELTSFHVLSISTYPIILGTNWRARDDGFLL</sequence>
<reference evidence="2" key="1">
    <citation type="submission" date="2015-06" db="EMBL/GenBank/DDBJ databases">
        <title>Expansion of signal transduction pathways in fungi by whole-genome duplication.</title>
        <authorList>
            <consortium name="DOE Joint Genome Institute"/>
            <person name="Corrochano L.M."/>
            <person name="Kuo A."/>
            <person name="Marcet-Houben M."/>
            <person name="Polaino S."/>
            <person name="Salamov A."/>
            <person name="Villalobos J.M."/>
            <person name="Alvarez M.I."/>
            <person name="Avalos J."/>
            <person name="Benito E.P."/>
            <person name="Benoit I."/>
            <person name="Burger G."/>
            <person name="Camino L.P."/>
            <person name="Canovas D."/>
            <person name="Cerda-Olmedo E."/>
            <person name="Cheng J.-F."/>
            <person name="Dominguez A."/>
            <person name="Elias M."/>
            <person name="Eslava A.P."/>
            <person name="Glaser F."/>
            <person name="Grimwood J."/>
            <person name="Gutierrez G."/>
            <person name="Heitman J."/>
            <person name="Henrissat B."/>
            <person name="Iturriaga E.A."/>
            <person name="Lang B.F."/>
            <person name="Lavin J.L."/>
            <person name="Lee S."/>
            <person name="Li W."/>
            <person name="Lindquist E."/>
            <person name="Lopez-Garcia S."/>
            <person name="Luque E.M."/>
            <person name="Marcos A.T."/>
            <person name="Martin J."/>
            <person name="McCluskey K."/>
            <person name="Medina H.R."/>
            <person name="Miralles-Duran A."/>
            <person name="Miyazaki A."/>
            <person name="Munoz-Torres E."/>
            <person name="Oguiza J.A."/>
            <person name="Ohm R."/>
            <person name="Olmedo M."/>
            <person name="Orejas M."/>
            <person name="Ortiz-Castellanos L."/>
            <person name="Pisabarro A.G."/>
            <person name="Rodriguez-Romero J."/>
            <person name="Ruiz-Herrera J."/>
            <person name="Ruiz-Vazquez R."/>
            <person name="Sanz C."/>
            <person name="Schackwitz W."/>
            <person name="Schmutz J."/>
            <person name="Shahriari M."/>
            <person name="Shelest E."/>
            <person name="Silva-Franco F."/>
            <person name="Soanes D."/>
            <person name="Syed K."/>
            <person name="Tagua V.G."/>
            <person name="Talbot N.J."/>
            <person name="Thon M."/>
            <person name="De vries R.P."/>
            <person name="Wiebenga A."/>
            <person name="Yadav J.S."/>
            <person name="Braun E.L."/>
            <person name="Baker S."/>
            <person name="Garre V."/>
            <person name="Horwitz B."/>
            <person name="Torres-Martinez S."/>
            <person name="Idnurm A."/>
            <person name="Herrera-Estrella A."/>
            <person name="Gabaldon T."/>
            <person name="Grigoriev I.V."/>
        </authorList>
    </citation>
    <scope>NUCLEOTIDE SEQUENCE [LARGE SCALE GENOMIC DNA]</scope>
    <source>
        <strain evidence="2">NRRL 1555(-)</strain>
    </source>
</reference>
<dbReference type="VEuPathDB" id="FungiDB:PHYBLDRAFT_139221"/>
<dbReference type="Proteomes" id="UP000077315">
    <property type="component" value="Unassembled WGS sequence"/>
</dbReference>
<name>A0A162Y9L4_PHYB8</name>
<keyword evidence="2" id="KW-1185">Reference proteome</keyword>
<organism evidence="1 2">
    <name type="scientific">Phycomyces blakesleeanus (strain ATCC 8743b / DSM 1359 / FGSC 10004 / NBRC 33097 / NRRL 1555)</name>
    <dbReference type="NCBI Taxonomy" id="763407"/>
    <lineage>
        <taxon>Eukaryota</taxon>
        <taxon>Fungi</taxon>
        <taxon>Fungi incertae sedis</taxon>
        <taxon>Mucoromycota</taxon>
        <taxon>Mucoromycotina</taxon>
        <taxon>Mucoromycetes</taxon>
        <taxon>Mucorales</taxon>
        <taxon>Phycomycetaceae</taxon>
        <taxon>Phycomyces</taxon>
    </lineage>
</organism>
<dbReference type="RefSeq" id="XP_018297225.1">
    <property type="nucleotide sequence ID" value="XM_018430182.1"/>
</dbReference>
<dbReference type="InParanoid" id="A0A162Y9L4"/>
<dbReference type="EMBL" id="KV440972">
    <property type="protein sequence ID" value="OAD79185.1"/>
    <property type="molecule type" value="Genomic_DNA"/>
</dbReference>
<evidence type="ECO:0000313" key="1">
    <source>
        <dbReference type="EMBL" id="OAD79185.1"/>
    </source>
</evidence>
<evidence type="ECO:0000313" key="2">
    <source>
        <dbReference type="Proteomes" id="UP000077315"/>
    </source>
</evidence>
<gene>
    <name evidence="1" type="ORF">PHYBLDRAFT_139221</name>
</gene>
<dbReference type="CDD" id="cd00303">
    <property type="entry name" value="retropepsin_like"/>
    <property type="match status" value="1"/>
</dbReference>
<dbReference type="STRING" id="763407.A0A162Y9L4"/>
<dbReference type="OrthoDB" id="1430630at2759"/>
<protein>
    <submittedName>
        <fullName evidence="1">Uncharacterized protein</fullName>
    </submittedName>
</protein>
<accession>A0A162Y9L4</accession>
<proteinExistence type="predicted"/>